<evidence type="ECO:0000256" key="7">
    <source>
        <dbReference type="ARBA" id="ARBA00023295"/>
    </source>
</evidence>
<keyword evidence="7" id="KW-0326">Glycosidase</keyword>
<dbReference type="PANTHER" id="PTHR22298">
    <property type="entry name" value="ENDO-1,4-BETA-GLUCANASE"/>
    <property type="match status" value="1"/>
</dbReference>
<dbReference type="InterPro" id="IPR001701">
    <property type="entry name" value="Glyco_hydro_9"/>
</dbReference>
<dbReference type="SUPFAM" id="SSF48208">
    <property type="entry name" value="Six-hairpin glycosidases"/>
    <property type="match status" value="1"/>
</dbReference>
<evidence type="ECO:0000313" key="13">
    <source>
        <dbReference type="Proteomes" id="UP001158576"/>
    </source>
</evidence>
<evidence type="ECO:0000256" key="5">
    <source>
        <dbReference type="ARBA" id="ARBA00023001"/>
    </source>
</evidence>
<evidence type="ECO:0000256" key="4">
    <source>
        <dbReference type="ARBA" id="ARBA00022801"/>
    </source>
</evidence>
<feature type="chain" id="PRO_5046805137" description="cellulase" evidence="10">
    <location>
        <begin position="23"/>
        <end position="943"/>
    </location>
</feature>
<evidence type="ECO:0000313" key="12">
    <source>
        <dbReference type="EMBL" id="CAG5107072.1"/>
    </source>
</evidence>
<reference evidence="12 13" key="1">
    <citation type="submission" date="2021-04" db="EMBL/GenBank/DDBJ databases">
        <authorList>
            <person name="Bliznina A."/>
        </authorList>
    </citation>
    <scope>NUCLEOTIDE SEQUENCE [LARGE SCALE GENOMIC DNA]</scope>
</reference>
<comment type="similarity">
    <text evidence="2">Belongs to the glycosyl hydrolase 9 (cellulase E) family.</text>
</comment>
<dbReference type="EC" id="3.2.1.4" evidence="3"/>
<evidence type="ECO:0000259" key="11">
    <source>
        <dbReference type="Pfam" id="PF00759"/>
    </source>
</evidence>
<evidence type="ECO:0000256" key="1">
    <source>
        <dbReference type="ARBA" id="ARBA00000966"/>
    </source>
</evidence>
<keyword evidence="4" id="KW-0378">Hydrolase</keyword>
<evidence type="ECO:0000256" key="3">
    <source>
        <dbReference type="ARBA" id="ARBA00012601"/>
    </source>
</evidence>
<gene>
    <name evidence="12" type="ORF">OKIOD_LOCUS11897</name>
</gene>
<accession>A0ABN7SWS3</accession>
<evidence type="ECO:0000256" key="10">
    <source>
        <dbReference type="SAM" id="SignalP"/>
    </source>
</evidence>
<sequence length="943" mass="105615">MNWKRKLLLLTLSTGICTQGEAAKGKFRYNIRKEAYLDKNSKKQKTLEARLPTLPPPTEATNEDDYDEGENLIGLRAGPALNFDFSNFAKKSRGGNSCKPLTEFLNDNEAYSSLSKYGIVTSCSRQQYKNSNCFLKCQKGFELELGLAKKPVTTCRCRKRRASGDPCNWDGLKELSCKPVIETRSSCRPPAVTGTMNILDRWQDGIMTFIDIATKEKQNLTDWTLLIEWNKPVKSKRTFLWNANVEKISKDLTLWTVANKKGAPPSINGVKFGMVVDNLEKRDYGTDELKANIFLWNFYNEEAACWSLSEDSILARSAVKEQSTVSELEPVSGERTCFMGKYVNTNIWKHHHSQYRVHASLEFDLTDPLGEWEVELVFAEGKKMLVLETPQLTKKDKSTDGRYWSFKARAFNDVLVSRNLKFFMSGAMWRSAPAPNAGVDEYEPDLVSDPSGEVRICGVKAPWAHIQQRSQIFSAPIYEGKCEKNSSEMVESYDYLEEERCQNWSPDSIFKQDKDLLRLWNKGKMCDHQTDTTSRYICYSILYMESQKAGKELNMVPWRGQSTLKDGCDLVDSKFKAPIPVDLSGGFFADDGHVKVTQVNIHVVNSLATMVSNNWRRLEELGVLREVVGYIKHAAEFLDQARFAGANMVVQVGDARVDDRCSEGSIEASAERRVTLASDRKYPATDALAGTAGALLAAANALDTVDESDFADRLRRKSENIISSMLKSPQGLSGENANFGEGQLSHLWRSTCFYDELAFSAAWSCTRENQNAKAICFEQVEKLLEEADEKCQGNQEETSISSWDDLRLTAKYVLARYSGSLTHVKTFVENLNQIANNARPCTGDSVERTSAQAATLALGLSLDEFPRANELTYSPVGFWRRSLIKMLSCVSKNMIGFGADDGAAIFHKNSLANGATLWGAIVNESGRTKTTMNIDFLLAAASL</sequence>
<keyword evidence="10" id="KW-0732">Signal</keyword>
<name>A0ABN7SWS3_OIKDI</name>
<dbReference type="Proteomes" id="UP001158576">
    <property type="component" value="Chromosome 1"/>
</dbReference>
<dbReference type="EMBL" id="OU015566">
    <property type="protein sequence ID" value="CAG5107072.1"/>
    <property type="molecule type" value="Genomic_DNA"/>
</dbReference>
<organism evidence="12 13">
    <name type="scientific">Oikopleura dioica</name>
    <name type="common">Tunicate</name>
    <dbReference type="NCBI Taxonomy" id="34765"/>
    <lineage>
        <taxon>Eukaryota</taxon>
        <taxon>Metazoa</taxon>
        <taxon>Chordata</taxon>
        <taxon>Tunicata</taxon>
        <taxon>Appendicularia</taxon>
        <taxon>Copelata</taxon>
        <taxon>Oikopleuridae</taxon>
        <taxon>Oikopleura</taxon>
    </lineage>
</organism>
<feature type="signal peptide" evidence="10">
    <location>
        <begin position="1"/>
        <end position="22"/>
    </location>
</feature>
<dbReference type="Gene3D" id="1.50.10.10">
    <property type="match status" value="1"/>
</dbReference>
<comment type="catalytic activity">
    <reaction evidence="1">
        <text>Endohydrolysis of (1-&gt;4)-beta-D-glucosidic linkages in cellulose, lichenin and cereal beta-D-glucans.</text>
        <dbReference type="EC" id="3.2.1.4"/>
    </reaction>
</comment>
<keyword evidence="6" id="KW-0119">Carbohydrate metabolism</keyword>
<feature type="domain" description="Glycoside hydrolase family 9" evidence="11">
    <location>
        <begin position="539"/>
        <end position="842"/>
    </location>
</feature>
<evidence type="ECO:0000256" key="2">
    <source>
        <dbReference type="ARBA" id="ARBA00007072"/>
    </source>
</evidence>
<dbReference type="InterPro" id="IPR008928">
    <property type="entry name" value="6-hairpin_glycosidase_sf"/>
</dbReference>
<evidence type="ECO:0000256" key="6">
    <source>
        <dbReference type="ARBA" id="ARBA00023277"/>
    </source>
</evidence>
<keyword evidence="8" id="KW-0624">Polysaccharide degradation</keyword>
<feature type="region of interest" description="Disordered" evidence="9">
    <location>
        <begin position="46"/>
        <end position="66"/>
    </location>
</feature>
<evidence type="ECO:0000256" key="9">
    <source>
        <dbReference type="SAM" id="MobiDB-lite"/>
    </source>
</evidence>
<proteinExistence type="inferred from homology"/>
<keyword evidence="13" id="KW-1185">Reference proteome</keyword>
<keyword evidence="5" id="KW-0136">Cellulose degradation</keyword>
<evidence type="ECO:0000256" key="8">
    <source>
        <dbReference type="ARBA" id="ARBA00023326"/>
    </source>
</evidence>
<dbReference type="InterPro" id="IPR012341">
    <property type="entry name" value="6hp_glycosidase-like_sf"/>
</dbReference>
<protein>
    <recommendedName>
        <fullName evidence="3">cellulase</fullName>
        <ecNumber evidence="3">3.2.1.4</ecNumber>
    </recommendedName>
</protein>
<dbReference type="Pfam" id="PF00759">
    <property type="entry name" value="Glyco_hydro_9"/>
    <property type="match status" value="1"/>
</dbReference>